<feature type="region of interest" description="Disordered" evidence="1">
    <location>
        <begin position="103"/>
        <end position="122"/>
    </location>
</feature>
<evidence type="ECO:0000313" key="2">
    <source>
        <dbReference type="EMBL" id="KPA86080.1"/>
    </source>
</evidence>
<dbReference type="VEuPathDB" id="TriTrypDB:LpyrH10_01_3470"/>
<dbReference type="AlphaFoldDB" id="A0A0M9GA56"/>
<dbReference type="OMA" id="EALWQLK"/>
<comment type="caution">
    <text evidence="2">The sequence shown here is derived from an EMBL/GenBank/DDBJ whole genome shotgun (WGS) entry which is preliminary data.</text>
</comment>
<name>A0A0M9GA56_LEPPY</name>
<evidence type="ECO:0000313" key="3">
    <source>
        <dbReference type="Proteomes" id="UP000037923"/>
    </source>
</evidence>
<dbReference type="EMBL" id="LGTL01000001">
    <property type="protein sequence ID" value="KPA86080.1"/>
    <property type="molecule type" value="Genomic_DNA"/>
</dbReference>
<keyword evidence="3" id="KW-1185">Reference proteome</keyword>
<gene>
    <name evidence="2" type="ORF">ABB37_00347</name>
</gene>
<evidence type="ECO:0000256" key="1">
    <source>
        <dbReference type="SAM" id="MobiDB-lite"/>
    </source>
</evidence>
<dbReference type="OrthoDB" id="261804at2759"/>
<proteinExistence type="predicted"/>
<sequence length="342" mass="37361">MQRMVLEPGVHPTMVARPEEVFERLKAEVGAHGSPVPDASAAPTRTAALAMTSERFRSDLPDSTGNLPWNAAEALLQLKLALGDSPILRPVNAETVNITSSALPKTLGVSGPSSASSEGQSAGSSRALFENSFLPPVVRYNTFSPSSSDYTQRELISVHEACKRLERQLGDATQRTTTATRAADLQWAHVLYCLQEPELVSKLQRRAEAAIWEKECVFRLNDFLNAELRCRGVPVEIAQEDFKPFLDQVLRSRTLLDDYVCAQRATSTLAPMLDAAVARAACLRDVASLSSPECTDALERLGQRVTGLSAQVKEDTGLLRKNMDAMQRRLDALQKSTAALQQ</sequence>
<accession>A0A0M9GA56</accession>
<protein>
    <submittedName>
        <fullName evidence="2">Uncharacterized protein</fullName>
    </submittedName>
</protein>
<dbReference type="GeneID" id="26900645"/>
<dbReference type="RefSeq" id="XP_015664519.1">
    <property type="nucleotide sequence ID" value="XM_015796511.1"/>
</dbReference>
<organism evidence="2 3">
    <name type="scientific">Leptomonas pyrrhocoris</name>
    <name type="common">Firebug parasite</name>
    <dbReference type="NCBI Taxonomy" id="157538"/>
    <lineage>
        <taxon>Eukaryota</taxon>
        <taxon>Discoba</taxon>
        <taxon>Euglenozoa</taxon>
        <taxon>Kinetoplastea</taxon>
        <taxon>Metakinetoplastina</taxon>
        <taxon>Trypanosomatida</taxon>
        <taxon>Trypanosomatidae</taxon>
        <taxon>Leishmaniinae</taxon>
        <taxon>Leptomonas</taxon>
    </lineage>
</organism>
<reference evidence="2 3" key="1">
    <citation type="submission" date="2015-07" db="EMBL/GenBank/DDBJ databases">
        <title>High-quality genome of monoxenous trypanosomatid Leptomonas pyrrhocoris.</title>
        <authorList>
            <person name="Flegontov P."/>
            <person name="Butenko A."/>
            <person name="Firsov S."/>
            <person name="Vlcek C."/>
            <person name="Logacheva M.D."/>
            <person name="Field M."/>
            <person name="Filatov D."/>
            <person name="Flegontova O."/>
            <person name="Gerasimov E."/>
            <person name="Jackson A.P."/>
            <person name="Kelly S."/>
            <person name="Opperdoes F."/>
            <person name="O'Reilly A."/>
            <person name="Votypka J."/>
            <person name="Yurchenko V."/>
            <person name="Lukes J."/>
        </authorList>
    </citation>
    <scope>NUCLEOTIDE SEQUENCE [LARGE SCALE GENOMIC DNA]</scope>
    <source>
        <strain evidence="2">H10</strain>
    </source>
</reference>
<feature type="compositionally biased region" description="Low complexity" evidence="1">
    <location>
        <begin position="110"/>
        <end position="122"/>
    </location>
</feature>
<dbReference type="Proteomes" id="UP000037923">
    <property type="component" value="Unassembled WGS sequence"/>
</dbReference>